<sequence length="130" mass="13688">MRPAGGLLPGRIAYRISSQGVYLLYWPGAWAIALASVPGTVPLETSLKMAGLFLVGAGLMRGAGCTINDIKQAVAFLVAQLSLALGILLQLNCYSVALGASRGGYSQYIENRAKHRGKEDLSVTKSCVFG</sequence>
<evidence type="ECO:0000313" key="1">
    <source>
        <dbReference type="EMBL" id="KAI8431528.1"/>
    </source>
</evidence>
<dbReference type="EMBL" id="CM046130">
    <property type="protein sequence ID" value="KAI8431528.1"/>
    <property type="molecule type" value="Genomic_DNA"/>
</dbReference>
<accession>A0ACC0K5M6</accession>
<proteinExistence type="predicted"/>
<protein>
    <submittedName>
        <fullName evidence="1">Uncharacterized protein</fullName>
    </submittedName>
</protein>
<gene>
    <name evidence="1" type="ORF">MSG28_016028</name>
</gene>
<evidence type="ECO:0000313" key="2">
    <source>
        <dbReference type="Proteomes" id="UP001064048"/>
    </source>
</evidence>
<name>A0ACC0K5M6_CHOFU</name>
<dbReference type="Proteomes" id="UP001064048">
    <property type="component" value="Chromosome 30"/>
</dbReference>
<reference evidence="1 2" key="1">
    <citation type="journal article" date="2022" name="Genome Biol. Evol.">
        <title>The Spruce Budworm Genome: Reconstructing the Evolutionary History of Antifreeze Proteins.</title>
        <authorList>
            <person name="Beliveau C."/>
            <person name="Gagne P."/>
            <person name="Picq S."/>
            <person name="Vernygora O."/>
            <person name="Keeling C.I."/>
            <person name="Pinkney K."/>
            <person name="Doucet D."/>
            <person name="Wen F."/>
            <person name="Johnston J.S."/>
            <person name="Maaroufi H."/>
            <person name="Boyle B."/>
            <person name="Laroche J."/>
            <person name="Dewar K."/>
            <person name="Juretic N."/>
            <person name="Blackburn G."/>
            <person name="Nisole A."/>
            <person name="Brunet B."/>
            <person name="Brandao M."/>
            <person name="Lumley L."/>
            <person name="Duan J."/>
            <person name="Quan G."/>
            <person name="Lucarotti C.J."/>
            <person name="Roe A.D."/>
            <person name="Sperling F.A.H."/>
            <person name="Levesque R.C."/>
            <person name="Cusson M."/>
        </authorList>
    </citation>
    <scope>NUCLEOTIDE SEQUENCE [LARGE SCALE GENOMIC DNA]</scope>
    <source>
        <strain evidence="1">Glfc:IPQL:Cfum</strain>
    </source>
</reference>
<organism evidence="1 2">
    <name type="scientific">Choristoneura fumiferana</name>
    <name type="common">Spruce budworm moth</name>
    <name type="synonym">Archips fumiferana</name>
    <dbReference type="NCBI Taxonomy" id="7141"/>
    <lineage>
        <taxon>Eukaryota</taxon>
        <taxon>Metazoa</taxon>
        <taxon>Ecdysozoa</taxon>
        <taxon>Arthropoda</taxon>
        <taxon>Hexapoda</taxon>
        <taxon>Insecta</taxon>
        <taxon>Pterygota</taxon>
        <taxon>Neoptera</taxon>
        <taxon>Endopterygota</taxon>
        <taxon>Lepidoptera</taxon>
        <taxon>Glossata</taxon>
        <taxon>Ditrysia</taxon>
        <taxon>Tortricoidea</taxon>
        <taxon>Tortricidae</taxon>
        <taxon>Tortricinae</taxon>
        <taxon>Choristoneura</taxon>
    </lineage>
</organism>
<keyword evidence="2" id="KW-1185">Reference proteome</keyword>
<comment type="caution">
    <text evidence="1">The sequence shown here is derived from an EMBL/GenBank/DDBJ whole genome shotgun (WGS) entry which is preliminary data.</text>
</comment>